<organism evidence="2 3">
    <name type="scientific">Magnetospirillum gryphiswaldense (strain DSM 6361 / JCM 21280 / NBRC 15271 / MSR-1)</name>
    <dbReference type="NCBI Taxonomy" id="431944"/>
    <lineage>
        <taxon>Bacteria</taxon>
        <taxon>Pseudomonadati</taxon>
        <taxon>Pseudomonadota</taxon>
        <taxon>Alphaproteobacteria</taxon>
        <taxon>Rhodospirillales</taxon>
        <taxon>Rhodospirillaceae</taxon>
        <taxon>Magnetospirillum</taxon>
    </lineage>
</organism>
<name>V6F8F6_MAGGM</name>
<evidence type="ECO:0000313" key="3">
    <source>
        <dbReference type="Proteomes" id="UP000018922"/>
    </source>
</evidence>
<dbReference type="Gene3D" id="1.25.40.10">
    <property type="entry name" value="Tetratricopeptide repeat domain"/>
    <property type="match status" value="1"/>
</dbReference>
<feature type="region of interest" description="Disordered" evidence="1">
    <location>
        <begin position="282"/>
        <end position="355"/>
    </location>
</feature>
<dbReference type="HOGENOM" id="CLU_004821_0_0_5"/>
<dbReference type="eggNOG" id="COG3266">
    <property type="taxonomic scope" value="Bacteria"/>
</dbReference>
<feature type="compositionally biased region" description="Low complexity" evidence="1">
    <location>
        <begin position="139"/>
        <end position="148"/>
    </location>
</feature>
<dbReference type="KEGG" id="mgy:MGMSRv2__3708"/>
<protein>
    <recommendedName>
        <fullName evidence="4">Tetratricopeptide repeat protein</fullName>
    </recommendedName>
</protein>
<dbReference type="SUPFAM" id="SSF48452">
    <property type="entry name" value="TPR-like"/>
    <property type="match status" value="1"/>
</dbReference>
<proteinExistence type="predicted"/>
<keyword evidence="3" id="KW-1185">Reference proteome</keyword>
<feature type="compositionally biased region" description="Basic and acidic residues" evidence="1">
    <location>
        <begin position="149"/>
        <end position="172"/>
    </location>
</feature>
<feature type="compositionally biased region" description="Low complexity" evidence="1">
    <location>
        <begin position="304"/>
        <end position="313"/>
    </location>
</feature>
<evidence type="ECO:0008006" key="4">
    <source>
        <dbReference type="Google" id="ProtNLM"/>
    </source>
</evidence>
<dbReference type="EMBL" id="HG794546">
    <property type="protein sequence ID" value="CDL00923.1"/>
    <property type="molecule type" value="Genomic_DNA"/>
</dbReference>
<reference evidence="2 3" key="1">
    <citation type="journal article" date="2014" name="Genome Announc.">
        <title>Complete genome sequence of Magnetospirillum gryphiswaldense MSR-1.</title>
        <authorList>
            <person name="Wang X."/>
            <person name="Wang Q."/>
            <person name="Zhang W."/>
            <person name="Wang Y."/>
            <person name="Li L."/>
            <person name="Wen T."/>
            <person name="Zhang T."/>
            <person name="Zhang Y."/>
            <person name="Xu J."/>
            <person name="Hu J."/>
            <person name="Li S."/>
            <person name="Liu L."/>
            <person name="Liu J."/>
            <person name="Jiang W."/>
            <person name="Tian J."/>
            <person name="Li Y."/>
            <person name="Schuler D."/>
            <person name="Wang L."/>
            <person name="Li J."/>
        </authorList>
    </citation>
    <scope>NUCLEOTIDE SEQUENCE [LARGE SCALE GENOMIC DNA]</scope>
    <source>
        <strain evidence="3">DSM 6361 / JCM 21280 / NBRC 15271 / MSR-1</strain>
    </source>
</reference>
<gene>
    <name evidence="2" type="ordered locus">MGMSRv2__3708</name>
</gene>
<accession>V6F8F6</accession>
<dbReference type="InterPro" id="IPR011990">
    <property type="entry name" value="TPR-like_helical_dom_sf"/>
</dbReference>
<evidence type="ECO:0000313" key="2">
    <source>
        <dbReference type="EMBL" id="CDL00923.1"/>
    </source>
</evidence>
<feature type="compositionally biased region" description="Low complexity" evidence="1">
    <location>
        <begin position="336"/>
        <end position="352"/>
    </location>
</feature>
<dbReference type="AlphaFoldDB" id="V6F8F6"/>
<sequence length="1147" mass="123543">MAALAIRIAMQPLSRLLTVLLLTALCCGFFGHGAWAQSSPRGAQHPTFGRMVFDWAGPVQWSAEANGDKLVVRFDKPVAGDPKALIKALPKYLKAASLSADRQMVTFDLLRPVQVKTFQSGTSTAIDLTEAKPAEAKPVEVNPAAPKPAEAKAPELAKPVVENKPEETKPADPAKNGAPGTDIMVRGGEHTGFNRLVFDWPKPVGYTVTSTDTSAVIAFDRPARINTTALAAALPADVRVAEIKAQGNGTAIVLTIPAGMRARHFTSGPKVAVDLVRAAGSAPPARADGAPPPPLAPAMGTSEPLPTTTAAKPEPAPSLPVVTQPVLPGLPPAPAAPTVGAPAAPTVATPAAETPPPPPKAVALVSLGVPFDQPTGAAVFRRAGWLWLVFDRKTEVDTKLLRRTGGDVIIQAEQVPNLRTGTAIRLLTRNGFNPTMRKDGMLWVFDMAEQPLTPKTYLPVNRQFDFEDRGRLLIPVADAPQKPIIFRDPEVGDMVQVMPVPAIGAGIKDSLLVPGAELLATGQGVALVPLADGARLDADRNGIEVSMPGGLYLSRDLPAPGSAPGAGPEGDGALISPGGPVDLSRWMRGGTDKFVPEHQKLMARMAYIRPEEKNAQRLEVARHYLANGMAAEALGILRLIAQTDPAMVDTPNFAGVHGVAQYMMGRYPEAERDLSQAGLAKDPQAQLWLAAARSKQSDQPNKQSLLLRLAPDDMKGLHARLRMALGTEAVRSTAAAGDSKGANRIIEAMNGPGLSPRDLGAISHMQGIAAQAGKQWDQAIAKYREAEDSASRPDRAYAARARIELQLKRGLISAGEAIAQLEKLRFAWRGEDFEYQLLKRLSELMVADARYADALRLMRTVVSNFPEHPDVPNVQQAMSDTFEKLFLGGLADNLSAFAAIGLFDEFQDLTPSGTKGDEMIRKLADRLAQVDLIDRSADLLRHQVRFRLNGVEKARVGARLAFLQLSDRKPGPALEALDASEVPDQPADLYDQRRYMRVRALADLGRSAEALALILNDNSDKAKELRAEIFWEQKRWPEVVSAVEQMVEPPLGNLPIEPKLARRLVDLATAMTLAHDERGLARLRRNFGAKMAKTEFREAFALLTSEPERGIIDPASVADKIKQVQSFQGFMADWTKRMQTQGLSSIN</sequence>
<dbReference type="STRING" id="1430440.MGMSRv2__3708"/>
<feature type="region of interest" description="Disordered" evidence="1">
    <location>
        <begin position="135"/>
        <end position="179"/>
    </location>
</feature>
<evidence type="ECO:0000256" key="1">
    <source>
        <dbReference type="SAM" id="MobiDB-lite"/>
    </source>
</evidence>
<dbReference type="Proteomes" id="UP000018922">
    <property type="component" value="Chromosome I"/>
</dbReference>